<feature type="compositionally biased region" description="Polar residues" evidence="1">
    <location>
        <begin position="115"/>
        <end position="129"/>
    </location>
</feature>
<feature type="region of interest" description="Disordered" evidence="1">
    <location>
        <begin position="88"/>
        <end position="162"/>
    </location>
</feature>
<organism evidence="2">
    <name type="scientific">Gibberella zeae</name>
    <name type="common">Wheat head blight fungus</name>
    <name type="synonym">Fusarium graminearum</name>
    <dbReference type="NCBI Taxonomy" id="5518"/>
    <lineage>
        <taxon>Eukaryota</taxon>
        <taxon>Fungi</taxon>
        <taxon>Dikarya</taxon>
        <taxon>Ascomycota</taxon>
        <taxon>Pezizomycotina</taxon>
        <taxon>Sordariomycetes</taxon>
        <taxon>Hypocreomycetidae</taxon>
        <taxon>Hypocreales</taxon>
        <taxon>Nectriaceae</taxon>
        <taxon>Fusarium</taxon>
    </lineage>
</organism>
<dbReference type="AlphaFoldDB" id="A0A4E9EH42"/>
<feature type="compositionally biased region" description="Acidic residues" evidence="1">
    <location>
        <begin position="151"/>
        <end position="162"/>
    </location>
</feature>
<evidence type="ECO:0000313" key="2">
    <source>
        <dbReference type="EMBL" id="VIO62217.1"/>
    </source>
</evidence>
<protein>
    <submittedName>
        <fullName evidence="2">Uncharacterized protein</fullName>
    </submittedName>
</protein>
<dbReference type="EMBL" id="CAAKMV010000160">
    <property type="protein sequence ID" value="VIO62217.1"/>
    <property type="molecule type" value="Genomic_DNA"/>
</dbReference>
<proteinExistence type="predicted"/>
<name>A0A4E9EH42_GIBZA</name>
<accession>A0A4E9EH42</accession>
<reference evidence="2" key="1">
    <citation type="submission" date="2019-04" db="EMBL/GenBank/DDBJ databases">
        <authorList>
            <person name="Melise S."/>
            <person name="Noan J."/>
            <person name="Okalmin O."/>
        </authorList>
    </citation>
    <scope>NUCLEOTIDE SEQUENCE</scope>
    <source>
        <strain evidence="2">FN9</strain>
    </source>
</reference>
<evidence type="ECO:0000256" key="1">
    <source>
        <dbReference type="SAM" id="MobiDB-lite"/>
    </source>
</evidence>
<gene>
    <name evidence="2" type="ORF">FUG_LOCUS471391</name>
</gene>
<feature type="compositionally biased region" description="Basic and acidic residues" evidence="1">
    <location>
        <begin position="131"/>
        <end position="148"/>
    </location>
</feature>
<sequence>MTVSNTTVPVNGYWPCPPVNTPSTAQPTVIHRPMTFNNGPELQHSMTPGRSICVNPAALQLTNTAPRKDIAVKPDTLQWVMAEQIRHAEPCQQPRQLMPTPTPSSAMVARPQPASAGTWTGDTIRTGTEWTRAKTEKEAQTKKERHTEPAAIEDDVVYELPK</sequence>